<dbReference type="EMBL" id="JAVRRD010000008">
    <property type="protein sequence ID" value="KAK5056010.1"/>
    <property type="molecule type" value="Genomic_DNA"/>
</dbReference>
<evidence type="ECO:0008006" key="4">
    <source>
        <dbReference type="Google" id="ProtNLM"/>
    </source>
</evidence>
<protein>
    <recommendedName>
        <fullName evidence="4">Transcription factor domain-containing protein</fullName>
    </recommendedName>
</protein>
<name>A0AAV9NEQ4_9EURO</name>
<accession>A0AAV9NEQ4</accession>
<dbReference type="RefSeq" id="XP_064707980.1">
    <property type="nucleotide sequence ID" value="XM_064856080.1"/>
</dbReference>
<reference evidence="2 3" key="1">
    <citation type="submission" date="2023-08" db="EMBL/GenBank/DDBJ databases">
        <title>Black Yeasts Isolated from many extreme environments.</title>
        <authorList>
            <person name="Coleine C."/>
            <person name="Stajich J.E."/>
            <person name="Selbmann L."/>
        </authorList>
    </citation>
    <scope>NUCLEOTIDE SEQUENCE [LARGE SCALE GENOMIC DNA]</scope>
    <source>
        <strain evidence="2 3">CCFEE 5792</strain>
    </source>
</reference>
<dbReference type="AlphaFoldDB" id="A0AAV9NEQ4"/>
<evidence type="ECO:0000256" key="1">
    <source>
        <dbReference type="SAM" id="MobiDB-lite"/>
    </source>
</evidence>
<sequence length="253" mass="28675">MPKPLAVQIKFMFDRSNLSSQRDYELQNSEARSHIAKIVHIRKQKTSPPQKKARPIPDRKHSSETETDSSESSTEITVAQSTYAPSLLSTHYLDPLFNVPHPKERSFYKAMDIWFQWILPSAAPAFIIFNVGNMFASVSCTTASESEYRGFENFDLGMQQYFSSPGCQSEAAQHCIAALAYGCLEQHRQETMSWEYDYRQEQMRHNGAALALLKKDIASNNLTGNSPTTINTIFLLSFLAVRNMTTSKDSRDV</sequence>
<dbReference type="GeneID" id="89980703"/>
<feature type="region of interest" description="Disordered" evidence="1">
    <location>
        <begin position="38"/>
        <end position="76"/>
    </location>
</feature>
<proteinExistence type="predicted"/>
<dbReference type="Proteomes" id="UP001358417">
    <property type="component" value="Unassembled WGS sequence"/>
</dbReference>
<organism evidence="2 3">
    <name type="scientific">Exophiala bonariae</name>
    <dbReference type="NCBI Taxonomy" id="1690606"/>
    <lineage>
        <taxon>Eukaryota</taxon>
        <taxon>Fungi</taxon>
        <taxon>Dikarya</taxon>
        <taxon>Ascomycota</taxon>
        <taxon>Pezizomycotina</taxon>
        <taxon>Eurotiomycetes</taxon>
        <taxon>Chaetothyriomycetidae</taxon>
        <taxon>Chaetothyriales</taxon>
        <taxon>Herpotrichiellaceae</taxon>
        <taxon>Exophiala</taxon>
    </lineage>
</organism>
<feature type="compositionally biased region" description="Basic and acidic residues" evidence="1">
    <location>
        <begin position="55"/>
        <end position="64"/>
    </location>
</feature>
<evidence type="ECO:0000313" key="2">
    <source>
        <dbReference type="EMBL" id="KAK5056010.1"/>
    </source>
</evidence>
<keyword evidence="3" id="KW-1185">Reference proteome</keyword>
<gene>
    <name evidence="2" type="ORF">LTR84_012561</name>
</gene>
<comment type="caution">
    <text evidence="2">The sequence shown here is derived from an EMBL/GenBank/DDBJ whole genome shotgun (WGS) entry which is preliminary data.</text>
</comment>
<evidence type="ECO:0000313" key="3">
    <source>
        <dbReference type="Proteomes" id="UP001358417"/>
    </source>
</evidence>